<comment type="caution">
    <text evidence="2">The sequence shown here is derived from an EMBL/GenBank/DDBJ whole genome shotgun (WGS) entry which is preliminary data.</text>
</comment>
<dbReference type="EMBL" id="JBHIRY010000006">
    <property type="protein sequence ID" value="MFB5760412.1"/>
    <property type="molecule type" value="Genomic_DNA"/>
</dbReference>
<evidence type="ECO:0000313" key="3">
    <source>
        <dbReference type="Proteomes" id="UP001580430"/>
    </source>
</evidence>
<organism evidence="2 3">
    <name type="scientific">Paenibacillus medicaginis</name>
    <dbReference type="NCBI Taxonomy" id="1470560"/>
    <lineage>
        <taxon>Bacteria</taxon>
        <taxon>Bacillati</taxon>
        <taxon>Bacillota</taxon>
        <taxon>Bacilli</taxon>
        <taxon>Bacillales</taxon>
        <taxon>Paenibacillaceae</taxon>
        <taxon>Paenibacillus</taxon>
    </lineage>
</organism>
<reference evidence="2 3" key="1">
    <citation type="submission" date="2024-09" db="EMBL/GenBank/DDBJ databases">
        <title>Paenibacillus zeirhizospherea sp. nov., isolated from surface of the maize (Zea mays) roots in a horticulture field, Hungary.</title>
        <authorList>
            <person name="Marton D."/>
            <person name="Farkas M."/>
            <person name="Bedics A."/>
            <person name="Toth E."/>
            <person name="Tancsics A."/>
            <person name="Boka K."/>
            <person name="Marati G."/>
            <person name="Kriszt B."/>
            <person name="Cserhati M."/>
        </authorList>
    </citation>
    <scope>NUCLEOTIDE SEQUENCE [LARGE SCALE GENOMIC DNA]</scope>
    <source>
        <strain evidence="2 3">JCM 18446</strain>
    </source>
</reference>
<evidence type="ECO:0000313" key="2">
    <source>
        <dbReference type="EMBL" id="MFB5760412.1"/>
    </source>
</evidence>
<feature type="transmembrane region" description="Helical" evidence="1">
    <location>
        <begin position="45"/>
        <end position="63"/>
    </location>
</feature>
<accession>A0ABV5BYQ4</accession>
<name>A0ABV5BYQ4_9BACL</name>
<feature type="transmembrane region" description="Helical" evidence="1">
    <location>
        <begin position="7"/>
        <end position="25"/>
    </location>
</feature>
<sequence>MKNIWRFIVALLIGNIIGNLTYGRLDFFQYNTETSFFTFENLIKFVIDYGLAVIIALFIYVLIGKFFTRSDEK</sequence>
<gene>
    <name evidence="2" type="ORF">ACE5LO_08400</name>
</gene>
<proteinExistence type="predicted"/>
<evidence type="ECO:0008006" key="4">
    <source>
        <dbReference type="Google" id="ProtNLM"/>
    </source>
</evidence>
<keyword evidence="1" id="KW-1133">Transmembrane helix</keyword>
<keyword evidence="1" id="KW-0472">Membrane</keyword>
<dbReference type="Proteomes" id="UP001580430">
    <property type="component" value="Unassembled WGS sequence"/>
</dbReference>
<dbReference type="RefSeq" id="WP_375519581.1">
    <property type="nucleotide sequence ID" value="NZ_JBHIRY010000006.1"/>
</dbReference>
<keyword evidence="3" id="KW-1185">Reference proteome</keyword>
<evidence type="ECO:0000256" key="1">
    <source>
        <dbReference type="SAM" id="Phobius"/>
    </source>
</evidence>
<keyword evidence="1" id="KW-0812">Transmembrane</keyword>
<protein>
    <recommendedName>
        <fullName evidence="4">Signal peptidase II</fullName>
    </recommendedName>
</protein>